<evidence type="ECO:0000256" key="4">
    <source>
        <dbReference type="ARBA" id="ARBA00022679"/>
    </source>
</evidence>
<evidence type="ECO:0000313" key="13">
    <source>
        <dbReference type="Proteomes" id="UP000717515"/>
    </source>
</evidence>
<dbReference type="Proteomes" id="UP000717515">
    <property type="component" value="Unassembled WGS sequence"/>
</dbReference>
<dbReference type="SUPFAM" id="SSF53448">
    <property type="entry name" value="Nucleotide-diphospho-sugar transferases"/>
    <property type="match status" value="1"/>
</dbReference>
<keyword evidence="6" id="KW-0735">Signal-anchor</keyword>
<keyword evidence="7" id="KW-1133">Transmembrane helix</keyword>
<keyword evidence="8" id="KW-0472">Membrane</keyword>
<feature type="compositionally biased region" description="Polar residues" evidence="10">
    <location>
        <begin position="517"/>
        <end position="529"/>
    </location>
</feature>
<keyword evidence="9" id="KW-0325">Glycoprotein</keyword>
<keyword evidence="4" id="KW-0808">Transferase</keyword>
<evidence type="ECO:0000256" key="8">
    <source>
        <dbReference type="ARBA" id="ARBA00023136"/>
    </source>
</evidence>
<evidence type="ECO:0000256" key="3">
    <source>
        <dbReference type="ARBA" id="ARBA00022676"/>
    </source>
</evidence>
<evidence type="ECO:0000256" key="10">
    <source>
        <dbReference type="SAM" id="MobiDB-lite"/>
    </source>
</evidence>
<keyword evidence="5" id="KW-0812">Transmembrane</keyword>
<feature type="compositionally biased region" description="Acidic residues" evidence="10">
    <location>
        <begin position="439"/>
        <end position="459"/>
    </location>
</feature>
<dbReference type="PROSITE" id="PS50858">
    <property type="entry name" value="BSD"/>
    <property type="match status" value="1"/>
</dbReference>
<evidence type="ECO:0000256" key="5">
    <source>
        <dbReference type="ARBA" id="ARBA00022692"/>
    </source>
</evidence>
<evidence type="ECO:0000259" key="11">
    <source>
        <dbReference type="PROSITE" id="PS50858"/>
    </source>
</evidence>
<dbReference type="GO" id="GO:0000033">
    <property type="term" value="F:alpha-1,3-mannosyltransferase activity"/>
    <property type="evidence" value="ECO:0007669"/>
    <property type="project" value="TreeGrafter"/>
</dbReference>
<dbReference type="Pfam" id="PF11051">
    <property type="entry name" value="Mannosyl_trans3"/>
    <property type="match status" value="1"/>
</dbReference>
<feature type="region of interest" description="Disordered" evidence="10">
    <location>
        <begin position="438"/>
        <end position="495"/>
    </location>
</feature>
<gene>
    <name evidence="12" type="ORF">KVV02_003348</name>
</gene>
<dbReference type="Pfam" id="PF03909">
    <property type="entry name" value="BSD"/>
    <property type="match status" value="1"/>
</dbReference>
<feature type="compositionally biased region" description="Low complexity" evidence="10">
    <location>
        <begin position="154"/>
        <end position="164"/>
    </location>
</feature>
<protein>
    <recommendedName>
        <fullName evidence="11">BSD domain-containing protein</fullName>
    </recommendedName>
</protein>
<feature type="compositionally biased region" description="Basic and acidic residues" evidence="10">
    <location>
        <begin position="170"/>
        <end position="185"/>
    </location>
</feature>
<feature type="region of interest" description="Disordered" evidence="10">
    <location>
        <begin position="147"/>
        <end position="220"/>
    </location>
</feature>
<feature type="compositionally biased region" description="Low complexity" evidence="10">
    <location>
        <begin position="538"/>
        <end position="564"/>
    </location>
</feature>
<dbReference type="SUPFAM" id="SSF140383">
    <property type="entry name" value="BSD domain-like"/>
    <property type="match status" value="1"/>
</dbReference>
<evidence type="ECO:0000256" key="6">
    <source>
        <dbReference type="ARBA" id="ARBA00022968"/>
    </source>
</evidence>
<evidence type="ECO:0000256" key="2">
    <source>
        <dbReference type="ARBA" id="ARBA00009105"/>
    </source>
</evidence>
<dbReference type="InterPro" id="IPR035925">
    <property type="entry name" value="BSD_dom_sf"/>
</dbReference>
<feature type="compositionally biased region" description="Low complexity" evidence="10">
    <location>
        <begin position="39"/>
        <end position="55"/>
    </location>
</feature>
<dbReference type="PANTHER" id="PTHR31392">
    <property type="entry name" value="ALPHA-1,3-MANNOSYLTRANSFERASE MNN1-RELATED"/>
    <property type="match status" value="1"/>
</dbReference>
<accession>A0A9P8CWT6</accession>
<feature type="region of interest" description="Disordered" evidence="10">
    <location>
        <begin position="1"/>
        <end position="55"/>
    </location>
</feature>
<name>A0A9P8CWT6_MORAP</name>
<dbReference type="PANTHER" id="PTHR31392:SF1">
    <property type="entry name" value="ALPHA-1,3-MANNOSYLTRANSFERASE MNN1-RELATED"/>
    <property type="match status" value="1"/>
</dbReference>
<evidence type="ECO:0000256" key="9">
    <source>
        <dbReference type="ARBA" id="ARBA00023180"/>
    </source>
</evidence>
<feature type="domain" description="BSD" evidence="11">
    <location>
        <begin position="369"/>
        <end position="422"/>
    </location>
</feature>
<proteinExistence type="inferred from homology"/>
<feature type="region of interest" description="Disordered" evidence="10">
    <location>
        <begin position="516"/>
        <end position="576"/>
    </location>
</feature>
<dbReference type="Gene3D" id="1.10.3970.10">
    <property type="entry name" value="BSD domain"/>
    <property type="match status" value="1"/>
</dbReference>
<feature type="compositionally biased region" description="Polar residues" evidence="10">
    <location>
        <begin position="14"/>
        <end position="26"/>
    </location>
</feature>
<dbReference type="GO" id="GO:0005794">
    <property type="term" value="C:Golgi apparatus"/>
    <property type="evidence" value="ECO:0007669"/>
    <property type="project" value="TreeGrafter"/>
</dbReference>
<reference evidence="12" key="1">
    <citation type="submission" date="2021-07" db="EMBL/GenBank/DDBJ databases">
        <title>Draft genome of Mortierella alpina, strain LL118, isolated from an aspen leaf litter sample.</title>
        <authorList>
            <person name="Yang S."/>
            <person name="Vinatzer B.A."/>
        </authorList>
    </citation>
    <scope>NUCLEOTIDE SEQUENCE</scope>
    <source>
        <strain evidence="12">LL118</strain>
    </source>
</reference>
<evidence type="ECO:0000256" key="7">
    <source>
        <dbReference type="ARBA" id="ARBA00022989"/>
    </source>
</evidence>
<comment type="similarity">
    <text evidence="2">Belongs to the MNN1/MNT family.</text>
</comment>
<dbReference type="AlphaFoldDB" id="A0A9P8CWT6"/>
<dbReference type="InterPro" id="IPR005607">
    <property type="entry name" value="BSD_dom"/>
</dbReference>
<evidence type="ECO:0000256" key="1">
    <source>
        <dbReference type="ARBA" id="ARBA00004606"/>
    </source>
</evidence>
<dbReference type="EMBL" id="JAIFTL010000097">
    <property type="protein sequence ID" value="KAG9323528.1"/>
    <property type="molecule type" value="Genomic_DNA"/>
</dbReference>
<dbReference type="InterPro" id="IPR029044">
    <property type="entry name" value="Nucleotide-diphossugar_trans"/>
</dbReference>
<comment type="subcellular location">
    <subcellularLocation>
        <location evidence="1">Membrane</location>
        <topology evidence="1">Single-pass type II membrane protein</topology>
    </subcellularLocation>
</comment>
<keyword evidence="3" id="KW-0328">Glycosyltransferase</keyword>
<organism evidence="12 13">
    <name type="scientific">Mortierella alpina</name>
    <name type="common">Oleaginous fungus</name>
    <name type="synonym">Mortierella renispora</name>
    <dbReference type="NCBI Taxonomy" id="64518"/>
    <lineage>
        <taxon>Eukaryota</taxon>
        <taxon>Fungi</taxon>
        <taxon>Fungi incertae sedis</taxon>
        <taxon>Mucoromycota</taxon>
        <taxon>Mortierellomycotina</taxon>
        <taxon>Mortierellomycetes</taxon>
        <taxon>Mortierellales</taxon>
        <taxon>Mortierellaceae</taxon>
        <taxon>Mortierella</taxon>
    </lineage>
</organism>
<dbReference type="GO" id="GO:0016020">
    <property type="term" value="C:membrane"/>
    <property type="evidence" value="ECO:0007669"/>
    <property type="project" value="UniProtKB-SubCell"/>
</dbReference>
<evidence type="ECO:0000313" key="12">
    <source>
        <dbReference type="EMBL" id="KAG9323528.1"/>
    </source>
</evidence>
<dbReference type="InterPro" id="IPR022751">
    <property type="entry name" value="Alpha_mannosyltransferase"/>
</dbReference>
<dbReference type="GO" id="GO:0006493">
    <property type="term" value="P:protein O-linked glycosylation"/>
    <property type="evidence" value="ECO:0007669"/>
    <property type="project" value="TreeGrafter"/>
</dbReference>
<comment type="caution">
    <text evidence="12">The sequence shown here is derived from an EMBL/GenBank/DDBJ whole genome shotgun (WGS) entry which is preliminary data.</text>
</comment>
<sequence>MDDFYQFMSPLEGANNNASDRPSTRPQPEDAADATAGEASGSDTTPTSSAASRASWSAWGASFNKLIERGKKDMNEFVDVTRKDLTELVHTVQQERSTALESLTKKVEDLKTTLPPLPASVNTASADILGRVSHVVEGIKQEITEAATGVSSQATTTPTAETTTSVQGDPEVKDKDGGEKKDAEGVIKQTGEEENIPAGTPADAAPVTPESTAARSTRAEKTASISLASTASLFSAGAATLTQTLSSSTKEISSSANQLFKKTLPAVAEKHLGEADQFLKSTTESLKSNGQLAEQYVNKFGAGMANFLNSAVVISPPEEKEIVARKKMHFDRKAAMLEKLRMDPATYTVDPMTTISDNDVVGLERYKYFLQTFNMAEYQQRISRLLNEFPELKALMNKLVPVDVADEELFWLRYHFRLFEIEEEEKRRQRLVQEAGADLAEEDFTWDDNDDEDEDEEGEGSGGQGSITPKADKKTTDSVTPRASQILPKDESFQVKREPLTAEALASSLSALPIPDESTTAVSNQANTKAESDDEWGSESLRSASSPSAKSFSAKSSAGSQSKSPTTNLSSTRTSEDAYEVVDGVATPVRVPLANVLSLSSEAGSPAAERPVPPQQGAKGSRSIWVLIPSSQAIMQFLKVVSPLRRTQSLRILAILVIFFILASVSRYQGSYEFSIDEDGQVQSVPSDVTEHDIYFTHHIATFSPKDLRPWTKGDTAALRTPEGQDIIDYLTASSFQAPSPENDHGTTVLRNDHFLVLTKRLRVYRALWHSLKGYYDELVKEDRQDQLYIAPPTEIAPAVALLQRLEQVTFPWILNHYNSSYDLYRSYSRSKEGGRGIIMCVGNHHTRYARPALKALREVVKSKLPVEIYYNGQYDLSAENRAWFERFENVRTIDITTLLDNNLLQLSGWAVKPFALLVSRFSEAILMDSDAYFLEDPALMFEDDGYKEVGTVYFYDRTLFPGYGGDEKAWLESFLPSMSNHPSKTRWFNRKGSHEMESGVVVFDKRRHLLGLLAICKMNDRHEREQVTYVKSWGDKETFWIGLEMIQEQYSFVRYRGGVIGNVGDAIPYKEVLPQDEIERYNQGDAPLVATNPIDPKTQIQTHRKYANIDRVCGNQLHFDQRGQPLWWNSGVVRDKFTAGSPYLKYTAYMKDEDGIWDFPSSCLVQKNPGAIMEVDWEQRKVAFDILRADRDVAVEYNNPGYKEILEIPRLLRTEGAKGGKGNSEAI</sequence>